<dbReference type="STRING" id="1617427.UZ20_WS6002000713"/>
<name>A0A136KH55_9BACT</name>
<keyword evidence="1" id="KW-1133">Transmembrane helix</keyword>
<dbReference type="EMBL" id="JYPD01000022">
    <property type="protein sequence ID" value="KXK08709.1"/>
    <property type="molecule type" value="Genomic_DNA"/>
</dbReference>
<gene>
    <name evidence="2" type="ORF">UZ20_WS6002000713</name>
</gene>
<evidence type="ECO:0000256" key="1">
    <source>
        <dbReference type="SAM" id="Phobius"/>
    </source>
</evidence>
<evidence type="ECO:0008006" key="4">
    <source>
        <dbReference type="Google" id="ProtNLM"/>
    </source>
</evidence>
<proteinExistence type="predicted"/>
<accession>A0A136KH55</accession>
<sequence length="132" mass="14379">MQRKKGLIALSTLIIVTAILLVGGITLLITSADLAKATRSYNQILYTGLRSRSCLEEALYRLRIDPFFTGSVILPFPDSYPDGNCSASISNLSGNLRQISVTSVFEDVTITKTSTVDISTNPPYSSRLIFLS</sequence>
<keyword evidence="1" id="KW-0472">Membrane</keyword>
<feature type="transmembrane region" description="Helical" evidence="1">
    <location>
        <begin position="7"/>
        <end position="29"/>
    </location>
</feature>
<keyword evidence="1" id="KW-0812">Transmembrane</keyword>
<comment type="caution">
    <text evidence="2">The sequence shown here is derived from an EMBL/GenBank/DDBJ whole genome shotgun (WGS) entry which is preliminary data.</text>
</comment>
<dbReference type="Proteomes" id="UP000070449">
    <property type="component" value="Unassembled WGS sequence"/>
</dbReference>
<protein>
    <recommendedName>
        <fullName evidence="4">Type 4 fimbrial biogenesis protein PilX N-terminal domain-containing protein</fullName>
    </recommendedName>
</protein>
<dbReference type="AlphaFoldDB" id="A0A136KH55"/>
<organism evidence="2 3">
    <name type="scientific">candidate division WS6 bacterium OLB21</name>
    <dbReference type="NCBI Taxonomy" id="1617427"/>
    <lineage>
        <taxon>Bacteria</taxon>
        <taxon>Candidatus Dojkabacteria</taxon>
    </lineage>
</organism>
<reference evidence="2 3" key="1">
    <citation type="submission" date="2015-02" db="EMBL/GenBank/DDBJ databases">
        <title>Improved understanding of the partial-nitritation anammox process through 23 genomes representing the majority of the microbial community.</title>
        <authorList>
            <person name="Speth D.R."/>
            <person name="In T Zandt M."/>
            <person name="Guerrero Cruz S."/>
            <person name="Jetten M.S."/>
            <person name="Dutilh B.E."/>
        </authorList>
    </citation>
    <scope>NUCLEOTIDE SEQUENCE [LARGE SCALE GENOMIC DNA]</scope>
    <source>
        <strain evidence="2">OLB21</strain>
    </source>
</reference>
<dbReference type="PATRIC" id="fig|1617427.3.peg.745"/>
<evidence type="ECO:0000313" key="2">
    <source>
        <dbReference type="EMBL" id="KXK08709.1"/>
    </source>
</evidence>
<evidence type="ECO:0000313" key="3">
    <source>
        <dbReference type="Proteomes" id="UP000070449"/>
    </source>
</evidence>